<feature type="coiled-coil region" evidence="1">
    <location>
        <begin position="209"/>
        <end position="240"/>
    </location>
</feature>
<evidence type="ECO:0008006" key="5">
    <source>
        <dbReference type="Google" id="ProtNLM"/>
    </source>
</evidence>
<reference evidence="3" key="1">
    <citation type="journal article" date="2014" name="Int. J. Syst. Evol. Microbiol.">
        <title>Complete genome of a new Firmicutes species belonging to the dominant human colonic microbiota ('Ruminococcus bicirculans') reveals two chromosomes and a selective capacity to utilize plant glucans.</title>
        <authorList>
            <consortium name="NISC Comparative Sequencing Program"/>
            <person name="Wegmann U."/>
            <person name="Louis P."/>
            <person name="Goesmann A."/>
            <person name="Henrissat B."/>
            <person name="Duncan S.H."/>
            <person name="Flint H.J."/>
        </authorList>
    </citation>
    <scope>NUCLEOTIDE SEQUENCE</scope>
    <source>
        <strain evidence="3">NBRC 102424</strain>
    </source>
</reference>
<name>A0ABQ5U1F9_9GAMM</name>
<dbReference type="Proteomes" id="UP001161423">
    <property type="component" value="Unassembled WGS sequence"/>
</dbReference>
<feature type="region of interest" description="Disordered" evidence="2">
    <location>
        <begin position="157"/>
        <end position="207"/>
    </location>
</feature>
<dbReference type="RefSeq" id="WP_284723518.1">
    <property type="nucleotide sequence ID" value="NZ_BSND01000012.1"/>
</dbReference>
<feature type="compositionally biased region" description="Low complexity" evidence="2">
    <location>
        <begin position="1"/>
        <end position="18"/>
    </location>
</feature>
<evidence type="ECO:0000313" key="4">
    <source>
        <dbReference type="Proteomes" id="UP001161423"/>
    </source>
</evidence>
<protein>
    <recommendedName>
        <fullName evidence="5">Antirestriction protein ArdC</fullName>
    </recommendedName>
</protein>
<evidence type="ECO:0000256" key="1">
    <source>
        <dbReference type="SAM" id="Coils"/>
    </source>
</evidence>
<evidence type="ECO:0000256" key="2">
    <source>
        <dbReference type="SAM" id="MobiDB-lite"/>
    </source>
</evidence>
<feature type="compositionally biased region" description="Basic and acidic residues" evidence="2">
    <location>
        <begin position="157"/>
        <end position="166"/>
    </location>
</feature>
<dbReference type="InterPro" id="IPR021944">
    <property type="entry name" value="DUF3560"/>
</dbReference>
<keyword evidence="4" id="KW-1185">Reference proteome</keyword>
<feature type="region of interest" description="Disordered" evidence="2">
    <location>
        <begin position="1"/>
        <end position="43"/>
    </location>
</feature>
<comment type="caution">
    <text evidence="3">The sequence shown here is derived from an EMBL/GenBank/DDBJ whole genome shotgun (WGS) entry which is preliminary data.</text>
</comment>
<dbReference type="Pfam" id="PF12083">
    <property type="entry name" value="DUF3560"/>
    <property type="match status" value="1"/>
</dbReference>
<sequence>MNTNQQKANQSSQQKNKACGAELPQKQMVKSKKTYSKSEKSIQARQELRARSQEAKAIREGMIANAETVADQLKAAATTLNFIITGMYQAETECKEFKTFKDWKEAGYKVKKGVSGFPIWGTPKQITKKLETEEGEELHSDPQEFWPLCYLFNESQVEKADSKEPSNEDQAPAEAVEADNEPAPAEEQEEAPAVEPSHAESVENSPFVMADYQDRLEAKRDRLQERAENKRKESDAAYKRSHALVEHIPMGQPILVGHHSERAHRNALDKSWSLMGKSFKLGEYADSLESRAANVGTGGISSNDPEAITKLKEKLSSLEKSQDTMKAVNKIIRSKKLSDDEKADQIVKDGLLTEKQAREIIKPDFAGRIGFASYSLSNNNAEIRRTRERLEELERLHNSAPIDFENDDFSMSINNGQIIINFAGGKPNDETRQLVKRAAFKWSRYQGAWVRKVTGNAIYSARHLLESLKALEEMY</sequence>
<accession>A0ABQ5U1F9</accession>
<keyword evidence="1" id="KW-0175">Coiled coil</keyword>
<dbReference type="EMBL" id="BSND01000012">
    <property type="protein sequence ID" value="GLQ00611.1"/>
    <property type="molecule type" value="Genomic_DNA"/>
</dbReference>
<gene>
    <name evidence="3" type="ORF">GCM10007891_24640</name>
</gene>
<organism evidence="3 4">
    <name type="scientific">Methylophaga thalassica</name>
    <dbReference type="NCBI Taxonomy" id="40223"/>
    <lineage>
        <taxon>Bacteria</taxon>
        <taxon>Pseudomonadati</taxon>
        <taxon>Pseudomonadota</taxon>
        <taxon>Gammaproteobacteria</taxon>
        <taxon>Thiotrichales</taxon>
        <taxon>Piscirickettsiaceae</taxon>
        <taxon>Methylophaga</taxon>
    </lineage>
</organism>
<reference evidence="3" key="2">
    <citation type="submission" date="2023-01" db="EMBL/GenBank/DDBJ databases">
        <title>Draft genome sequence of Methylophaga thalassica strain NBRC 102424.</title>
        <authorList>
            <person name="Sun Q."/>
            <person name="Mori K."/>
        </authorList>
    </citation>
    <scope>NUCLEOTIDE SEQUENCE</scope>
    <source>
        <strain evidence="3">NBRC 102424</strain>
    </source>
</reference>
<proteinExistence type="predicted"/>
<evidence type="ECO:0000313" key="3">
    <source>
        <dbReference type="EMBL" id="GLQ00611.1"/>
    </source>
</evidence>
<feature type="compositionally biased region" description="Acidic residues" evidence="2">
    <location>
        <begin position="176"/>
        <end position="192"/>
    </location>
</feature>